<dbReference type="PROSITE" id="PS50011">
    <property type="entry name" value="PROTEIN_KINASE_DOM"/>
    <property type="match status" value="1"/>
</dbReference>
<keyword evidence="8" id="KW-0723">Serine/threonine-protein kinase</keyword>
<dbReference type="AlphaFoldDB" id="A0A2T3IZM1"/>
<dbReference type="Gene3D" id="1.10.510.10">
    <property type="entry name" value="Transferase(Phosphotransferase) domain 1"/>
    <property type="match status" value="1"/>
</dbReference>
<dbReference type="SUPFAM" id="SSF56112">
    <property type="entry name" value="Protein kinase-like (PK-like)"/>
    <property type="match status" value="1"/>
</dbReference>
<evidence type="ECO:0000256" key="1">
    <source>
        <dbReference type="ARBA" id="ARBA00022679"/>
    </source>
</evidence>
<dbReference type="EMBL" id="PYMH01000003">
    <property type="protein sequence ID" value="PSU34125.1"/>
    <property type="molecule type" value="Genomic_DNA"/>
</dbReference>
<keyword evidence="6" id="KW-1133">Transmembrane helix</keyword>
<dbReference type="InterPro" id="IPR011009">
    <property type="entry name" value="Kinase-like_dom_sf"/>
</dbReference>
<dbReference type="GO" id="GO:0004674">
    <property type="term" value="F:protein serine/threonine kinase activity"/>
    <property type="evidence" value="ECO:0007669"/>
    <property type="project" value="UniProtKB-KW"/>
</dbReference>
<dbReference type="PROSITE" id="PS00108">
    <property type="entry name" value="PROTEIN_KINASE_ST"/>
    <property type="match status" value="1"/>
</dbReference>
<reference evidence="8 9" key="1">
    <citation type="submission" date="2018-03" db="EMBL/GenBank/DDBJ databases">
        <title>Whole genome sequencing of Histamine producing bacteria.</title>
        <authorList>
            <person name="Butler K."/>
        </authorList>
    </citation>
    <scope>NUCLEOTIDE SEQUENCE [LARGE SCALE GENOMIC DNA]</scope>
    <source>
        <strain evidence="8 9">JCM 13586</strain>
    </source>
</reference>
<feature type="region of interest" description="Disordered" evidence="5">
    <location>
        <begin position="1"/>
        <end position="31"/>
    </location>
</feature>
<evidence type="ECO:0000313" key="9">
    <source>
        <dbReference type="Proteomes" id="UP000241222"/>
    </source>
</evidence>
<comment type="caution">
    <text evidence="8">The sequence shown here is derived from an EMBL/GenBank/DDBJ whole genome shotgun (WGS) entry which is preliminary data.</text>
</comment>
<evidence type="ECO:0000256" key="3">
    <source>
        <dbReference type="ARBA" id="ARBA00022777"/>
    </source>
</evidence>
<sequence length="691" mass="78154">MEQAINMDRHQSDQAPHTGAKISNKNPITQQEKTKLLDTNEYIENIPKKDTDTFDSDEIQGRLIKGRYKVETLIGHGGMCDVYRAKDLLLEAAGVKSPFVALKVLQKEYMNQSGAAKILIKEAQKTQQLSHPNIIRVYDFGGDKHAHFLVMEWLDGETLEEVIQRSRPNGLSYDKAMRLLDQVISALRYAHEQGVVHADLKPSNIILTRDGRIKLFDFGVSRALNLNADYYAAETRDETNALSGYTPTYASPDLLKGREPEIKDDIFAFSCIAYELLTSQHPFERKPADIAEKNQLKALKPTNISKTNWRILQSGLAFQSEQRISNFTEMTERLNKRYWPLFATGAATVCIAALIGYGFMMKEERLRHLSAQLEILQSDITANQQLVALPSNKLLEILPVIPQGQQLLISGLLHDKREQILNIYQNKINALLTNRTERYPDYYAIEKEIIAAQSLYPDSLTLNAMSERIANSWTSTIDILVQRINVLLEKGDYQHHESGNDVYQLLGELQQLKSGYTFKPTAKSEEIFTTSLSSATSDLDVAKLQPLLEVGELFFLNTLKLESFASYDQNFKQSVHDMVQYQHQIEQGQTPSFPYQAARTLYESKISAFESLIKQSTTIEQLDNVGGDINLLAQALPDDFIPLNQLRLSMASRYLTFSDQLLKSGKPRTASTVMNKANNLFALVESNRANL</sequence>
<keyword evidence="6" id="KW-0812">Transmembrane</keyword>
<gene>
    <name evidence="8" type="ORF">C9I99_09010</name>
</gene>
<dbReference type="CDD" id="cd14014">
    <property type="entry name" value="STKc_PknB_like"/>
    <property type="match status" value="1"/>
</dbReference>
<keyword evidence="9" id="KW-1185">Reference proteome</keyword>
<dbReference type="InterPro" id="IPR000719">
    <property type="entry name" value="Prot_kinase_dom"/>
</dbReference>
<dbReference type="PANTHER" id="PTHR43289">
    <property type="entry name" value="MITOGEN-ACTIVATED PROTEIN KINASE KINASE KINASE 20-RELATED"/>
    <property type="match status" value="1"/>
</dbReference>
<keyword evidence="4" id="KW-0067">ATP-binding</keyword>
<protein>
    <submittedName>
        <fullName evidence="8">Serine/threonine protein kinase</fullName>
    </submittedName>
</protein>
<dbReference type="Proteomes" id="UP000241222">
    <property type="component" value="Unassembled WGS sequence"/>
</dbReference>
<organism evidence="8 9">
    <name type="scientific">Photobacterium lutimaris</name>
    <dbReference type="NCBI Taxonomy" id="388278"/>
    <lineage>
        <taxon>Bacteria</taxon>
        <taxon>Pseudomonadati</taxon>
        <taxon>Pseudomonadota</taxon>
        <taxon>Gammaproteobacteria</taxon>
        <taxon>Vibrionales</taxon>
        <taxon>Vibrionaceae</taxon>
        <taxon>Photobacterium</taxon>
    </lineage>
</organism>
<dbReference type="Gene3D" id="3.30.200.20">
    <property type="entry name" value="Phosphorylase Kinase, domain 1"/>
    <property type="match status" value="1"/>
</dbReference>
<dbReference type="GO" id="GO:0005524">
    <property type="term" value="F:ATP binding"/>
    <property type="evidence" value="ECO:0007669"/>
    <property type="project" value="UniProtKB-KW"/>
</dbReference>
<proteinExistence type="predicted"/>
<dbReference type="OrthoDB" id="9801841at2"/>
<evidence type="ECO:0000259" key="7">
    <source>
        <dbReference type="PROSITE" id="PS50011"/>
    </source>
</evidence>
<evidence type="ECO:0000256" key="2">
    <source>
        <dbReference type="ARBA" id="ARBA00022741"/>
    </source>
</evidence>
<feature type="transmembrane region" description="Helical" evidence="6">
    <location>
        <begin position="338"/>
        <end position="360"/>
    </location>
</feature>
<name>A0A2T3IZM1_9GAMM</name>
<evidence type="ECO:0000256" key="4">
    <source>
        <dbReference type="ARBA" id="ARBA00022840"/>
    </source>
</evidence>
<dbReference type="Pfam" id="PF00069">
    <property type="entry name" value="Pkinase"/>
    <property type="match status" value="1"/>
</dbReference>
<keyword evidence="1" id="KW-0808">Transferase</keyword>
<accession>A0A2T3IZM1</accession>
<dbReference type="RefSeq" id="WP_107348553.1">
    <property type="nucleotide sequence ID" value="NZ_PYMH01000003.1"/>
</dbReference>
<dbReference type="PANTHER" id="PTHR43289:SF6">
    <property type="entry name" value="SERINE_THREONINE-PROTEIN KINASE NEKL-3"/>
    <property type="match status" value="1"/>
</dbReference>
<keyword evidence="3 8" id="KW-0418">Kinase</keyword>
<feature type="compositionally biased region" description="Polar residues" evidence="5">
    <location>
        <begin position="21"/>
        <end position="31"/>
    </location>
</feature>
<keyword evidence="2" id="KW-0547">Nucleotide-binding</keyword>
<dbReference type="SMART" id="SM00220">
    <property type="entry name" value="S_TKc"/>
    <property type="match status" value="1"/>
</dbReference>
<evidence type="ECO:0000313" key="8">
    <source>
        <dbReference type="EMBL" id="PSU34125.1"/>
    </source>
</evidence>
<keyword evidence="6" id="KW-0472">Membrane</keyword>
<feature type="domain" description="Protein kinase" evidence="7">
    <location>
        <begin position="68"/>
        <end position="342"/>
    </location>
</feature>
<evidence type="ECO:0000256" key="5">
    <source>
        <dbReference type="SAM" id="MobiDB-lite"/>
    </source>
</evidence>
<dbReference type="InterPro" id="IPR008271">
    <property type="entry name" value="Ser/Thr_kinase_AS"/>
</dbReference>
<evidence type="ECO:0000256" key="6">
    <source>
        <dbReference type="SAM" id="Phobius"/>
    </source>
</evidence>